<dbReference type="OrthoDB" id="9812571at2"/>
<dbReference type="SUPFAM" id="SSF51161">
    <property type="entry name" value="Trimeric LpxA-like enzymes"/>
    <property type="match status" value="1"/>
</dbReference>
<evidence type="ECO:0000313" key="5">
    <source>
        <dbReference type="Proteomes" id="UP000051048"/>
    </source>
</evidence>
<comment type="caution">
    <text evidence="4">The sequence shown here is derived from an EMBL/GenBank/DDBJ whole genome shotgun (WGS) entry which is preliminary data.</text>
</comment>
<proteinExistence type="inferred from homology"/>
<keyword evidence="2 4" id="KW-0808">Transferase</keyword>
<dbReference type="RefSeq" id="WP_056986689.1">
    <property type="nucleotide sequence ID" value="NZ_AZFH01000015.1"/>
</dbReference>
<dbReference type="InterPro" id="IPR001451">
    <property type="entry name" value="Hexapep"/>
</dbReference>
<dbReference type="STRING" id="1423740.FC36_GL000730"/>
<sequence>MSDKIHHTELAQLDQVIQENMNLLQELNHGAYNHERIRDYLEKITATKLDPSVEVRLPFYTDYGRNIHFGKNIFINQGVTLVDLGGIYLGDHVLLGPKATIISVNHPLDPKERRGVELKPVHLAENVWVGANATILPGVTIGKNAVVAAGAVVTKNVAENTVVAGCPAQVIKTI</sequence>
<dbReference type="InterPro" id="IPR011004">
    <property type="entry name" value="Trimer_LpxA-like_sf"/>
</dbReference>
<protein>
    <submittedName>
        <fullName evidence="4">Galactoside O-acetyltransferase</fullName>
    </submittedName>
</protein>
<evidence type="ECO:0000313" key="4">
    <source>
        <dbReference type="EMBL" id="KRL83164.1"/>
    </source>
</evidence>
<evidence type="ECO:0000256" key="3">
    <source>
        <dbReference type="ARBA" id="ARBA00022737"/>
    </source>
</evidence>
<accession>A0A0R1TNY3</accession>
<dbReference type="InterPro" id="IPR018357">
    <property type="entry name" value="Hexapep_transf_CS"/>
</dbReference>
<dbReference type="Gene3D" id="2.160.10.10">
    <property type="entry name" value="Hexapeptide repeat proteins"/>
    <property type="match status" value="1"/>
</dbReference>
<keyword evidence="3" id="KW-0677">Repeat</keyword>
<gene>
    <name evidence="4" type="ORF">FC36_GL000730</name>
</gene>
<dbReference type="AlphaFoldDB" id="A0A0R1TNY3"/>
<comment type="similarity">
    <text evidence="1">Belongs to the transferase hexapeptide repeat family.</text>
</comment>
<name>A0A0R1TNY3_9LACO</name>
<dbReference type="EMBL" id="AZFH01000015">
    <property type="protein sequence ID" value="KRL83164.1"/>
    <property type="molecule type" value="Genomic_DNA"/>
</dbReference>
<dbReference type="PANTHER" id="PTHR23416">
    <property type="entry name" value="SIALIC ACID SYNTHASE-RELATED"/>
    <property type="match status" value="1"/>
</dbReference>
<dbReference type="PROSITE" id="PS00101">
    <property type="entry name" value="HEXAPEP_TRANSFERASES"/>
    <property type="match status" value="1"/>
</dbReference>
<dbReference type="GO" id="GO:0008374">
    <property type="term" value="F:O-acyltransferase activity"/>
    <property type="evidence" value="ECO:0007669"/>
    <property type="project" value="TreeGrafter"/>
</dbReference>
<dbReference type="InterPro" id="IPR051159">
    <property type="entry name" value="Hexapeptide_acetyltransf"/>
</dbReference>
<reference evidence="4 5" key="1">
    <citation type="journal article" date="2015" name="Genome Announc.">
        <title>Expanding the biotechnology potential of lactobacilli through comparative genomics of 213 strains and associated genera.</title>
        <authorList>
            <person name="Sun Z."/>
            <person name="Harris H.M."/>
            <person name="McCann A."/>
            <person name="Guo C."/>
            <person name="Argimon S."/>
            <person name="Zhang W."/>
            <person name="Yang X."/>
            <person name="Jeffery I.B."/>
            <person name="Cooney J.C."/>
            <person name="Kagawa T.F."/>
            <person name="Liu W."/>
            <person name="Song Y."/>
            <person name="Salvetti E."/>
            <person name="Wrobel A."/>
            <person name="Rasinkangas P."/>
            <person name="Parkhill J."/>
            <person name="Rea M.C."/>
            <person name="O'Sullivan O."/>
            <person name="Ritari J."/>
            <person name="Douillard F.P."/>
            <person name="Paul Ross R."/>
            <person name="Yang R."/>
            <person name="Briner A.E."/>
            <person name="Felis G.E."/>
            <person name="de Vos W.M."/>
            <person name="Barrangou R."/>
            <person name="Klaenhammer T.R."/>
            <person name="Caufield P.W."/>
            <person name="Cui Y."/>
            <person name="Zhang H."/>
            <person name="O'Toole P.W."/>
        </authorList>
    </citation>
    <scope>NUCLEOTIDE SEQUENCE [LARGE SCALE GENOMIC DNA]</scope>
    <source>
        <strain evidence="4 5">DSM 15833</strain>
    </source>
</reference>
<dbReference type="PANTHER" id="PTHR23416:SF23">
    <property type="entry name" value="ACETYLTRANSFERASE C18B11.09C-RELATED"/>
    <property type="match status" value="1"/>
</dbReference>
<dbReference type="Proteomes" id="UP000051048">
    <property type="component" value="Unassembled WGS sequence"/>
</dbReference>
<dbReference type="Pfam" id="PF00132">
    <property type="entry name" value="Hexapep"/>
    <property type="match status" value="1"/>
</dbReference>
<organism evidence="4 5">
    <name type="scientific">Ligilactobacillus equi DSM 15833 = JCM 10991</name>
    <dbReference type="NCBI Taxonomy" id="1423740"/>
    <lineage>
        <taxon>Bacteria</taxon>
        <taxon>Bacillati</taxon>
        <taxon>Bacillota</taxon>
        <taxon>Bacilli</taxon>
        <taxon>Lactobacillales</taxon>
        <taxon>Lactobacillaceae</taxon>
        <taxon>Ligilactobacillus</taxon>
    </lineage>
</organism>
<dbReference type="PATRIC" id="fig|1423740.3.peg.777"/>
<evidence type="ECO:0000256" key="2">
    <source>
        <dbReference type="ARBA" id="ARBA00022679"/>
    </source>
</evidence>
<evidence type="ECO:0000256" key="1">
    <source>
        <dbReference type="ARBA" id="ARBA00007274"/>
    </source>
</evidence>